<dbReference type="STRING" id="31958.SD37_18655"/>
<proteinExistence type="predicted"/>
<name>A0A193BZ69_AMYOR</name>
<sequence length="176" mass="18802">MTGIRSTALIAAGVATLALCLAAPAQAGTELSQRLCRNNQIGSIRDTALTIVNGQPVSFGYQDRTVIGPGIPLQDGDVVRILASGSIKIDSWPWGPSFSPAGHPTERARTFWGGISAPAYGLYGFFNSTGAAFPAGTDSGCVVYRGPQTWLWLAQNDDRTVDNSGRWDLTVRIWNF</sequence>
<dbReference type="Proteomes" id="UP000093695">
    <property type="component" value="Chromosome"/>
</dbReference>
<dbReference type="RefSeq" id="WP_044853108.1">
    <property type="nucleotide sequence ID" value="NZ_CP016174.1"/>
</dbReference>
<keyword evidence="3" id="KW-1185">Reference proteome</keyword>
<reference evidence="2 3" key="1">
    <citation type="journal article" date="2015" name="Genome Announc.">
        <title>Draft Genome Sequence of Norvancomycin-Producing Strain Amycolatopsis orientalis CPCC200066.</title>
        <authorList>
            <person name="Lei X."/>
            <person name="Yuan F."/>
            <person name="Shi Y."/>
            <person name="Li X."/>
            <person name="Wang L."/>
            <person name="Hong B."/>
        </authorList>
    </citation>
    <scope>NUCLEOTIDE SEQUENCE [LARGE SCALE GENOMIC DNA]</scope>
    <source>
        <strain evidence="2 3">B-37</strain>
    </source>
</reference>
<evidence type="ECO:0000313" key="2">
    <source>
        <dbReference type="EMBL" id="ANN17469.1"/>
    </source>
</evidence>
<feature type="signal peptide" evidence="1">
    <location>
        <begin position="1"/>
        <end position="27"/>
    </location>
</feature>
<evidence type="ECO:0000313" key="3">
    <source>
        <dbReference type="Proteomes" id="UP000093695"/>
    </source>
</evidence>
<dbReference type="Gene3D" id="2.60.120.430">
    <property type="entry name" value="Galactose-binding lectin"/>
    <property type="match status" value="1"/>
</dbReference>
<feature type="chain" id="PRO_5008256225" description="Allene oxide cyclase barrel-like domain-containing protein" evidence="1">
    <location>
        <begin position="28"/>
        <end position="176"/>
    </location>
</feature>
<organism evidence="2 3">
    <name type="scientific">Amycolatopsis orientalis</name>
    <name type="common">Nocardia orientalis</name>
    <dbReference type="NCBI Taxonomy" id="31958"/>
    <lineage>
        <taxon>Bacteria</taxon>
        <taxon>Bacillati</taxon>
        <taxon>Actinomycetota</taxon>
        <taxon>Actinomycetes</taxon>
        <taxon>Pseudonocardiales</taxon>
        <taxon>Pseudonocardiaceae</taxon>
        <taxon>Amycolatopsis</taxon>
    </lineage>
</organism>
<dbReference type="EMBL" id="CP016174">
    <property type="protein sequence ID" value="ANN17469.1"/>
    <property type="molecule type" value="Genomic_DNA"/>
</dbReference>
<keyword evidence="1" id="KW-0732">Signal</keyword>
<protein>
    <recommendedName>
        <fullName evidence="4">Allene oxide cyclase barrel-like domain-containing protein</fullName>
    </recommendedName>
</protein>
<dbReference type="AlphaFoldDB" id="A0A193BZ69"/>
<dbReference type="eggNOG" id="ENOG503201C">
    <property type="taxonomic scope" value="Bacteria"/>
</dbReference>
<dbReference type="KEGG" id="aori:SD37_18655"/>
<gene>
    <name evidence="2" type="ORF">SD37_18655</name>
</gene>
<evidence type="ECO:0008006" key="4">
    <source>
        <dbReference type="Google" id="ProtNLM"/>
    </source>
</evidence>
<evidence type="ECO:0000256" key="1">
    <source>
        <dbReference type="SAM" id="SignalP"/>
    </source>
</evidence>
<accession>A0A193BZ69</accession>